<evidence type="ECO:0000256" key="1">
    <source>
        <dbReference type="SAM" id="Coils"/>
    </source>
</evidence>
<name>A0A2G2X712_CAPBA</name>
<reference evidence="3" key="2">
    <citation type="journal article" date="2017" name="J. Anim. Genet.">
        <title>Multiple reference genome sequences of hot pepper reveal the massive evolution of plant disease resistance genes by retroduplication.</title>
        <authorList>
            <person name="Kim S."/>
            <person name="Park J."/>
            <person name="Yeom S.-I."/>
            <person name="Kim Y.-M."/>
            <person name="Seo E."/>
            <person name="Kim K.-T."/>
            <person name="Kim M.-S."/>
            <person name="Lee J.M."/>
            <person name="Cheong K."/>
            <person name="Shin H.-S."/>
            <person name="Kim S.-B."/>
            <person name="Han K."/>
            <person name="Lee J."/>
            <person name="Park M."/>
            <person name="Lee H.-A."/>
            <person name="Lee H.-Y."/>
            <person name="Lee Y."/>
            <person name="Oh S."/>
            <person name="Lee J.H."/>
            <person name="Choi E."/>
            <person name="Choi E."/>
            <person name="Lee S.E."/>
            <person name="Jeon J."/>
            <person name="Kim H."/>
            <person name="Choi G."/>
            <person name="Song H."/>
            <person name="Lee J."/>
            <person name="Lee S.-C."/>
            <person name="Kwon J.-K."/>
            <person name="Lee H.-Y."/>
            <person name="Koo N."/>
            <person name="Hong Y."/>
            <person name="Kim R.W."/>
            <person name="Kang W.-H."/>
            <person name="Huh J.H."/>
            <person name="Kang B.-C."/>
            <person name="Yang T.-J."/>
            <person name="Lee Y.-H."/>
            <person name="Bennetzen J.L."/>
            <person name="Choi D."/>
        </authorList>
    </citation>
    <scope>NUCLEOTIDE SEQUENCE [LARGE SCALE GENOMIC DNA]</scope>
    <source>
        <strain evidence="3">cv. PBC81</strain>
    </source>
</reference>
<evidence type="ECO:0000313" key="2">
    <source>
        <dbReference type="EMBL" id="PHT53219.1"/>
    </source>
</evidence>
<dbReference type="GO" id="GO:0003824">
    <property type="term" value="F:catalytic activity"/>
    <property type="evidence" value="ECO:0007669"/>
    <property type="project" value="InterPro"/>
</dbReference>
<dbReference type="GO" id="GO:0009507">
    <property type="term" value="C:chloroplast"/>
    <property type="evidence" value="ECO:0007669"/>
    <property type="project" value="TreeGrafter"/>
</dbReference>
<dbReference type="EMBL" id="MLFT02000003">
    <property type="protein sequence ID" value="PHT53219.1"/>
    <property type="molecule type" value="Genomic_DNA"/>
</dbReference>
<reference evidence="2 3" key="1">
    <citation type="journal article" date="2017" name="Genome Biol.">
        <title>New reference genome sequences of hot pepper reveal the massive evolution of plant disease-resistance genes by retroduplication.</title>
        <authorList>
            <person name="Kim S."/>
            <person name="Park J."/>
            <person name="Yeom S.I."/>
            <person name="Kim Y.M."/>
            <person name="Seo E."/>
            <person name="Kim K.T."/>
            <person name="Kim M.S."/>
            <person name="Lee J.M."/>
            <person name="Cheong K."/>
            <person name="Shin H.S."/>
            <person name="Kim S.B."/>
            <person name="Han K."/>
            <person name="Lee J."/>
            <person name="Park M."/>
            <person name="Lee H.A."/>
            <person name="Lee H.Y."/>
            <person name="Lee Y."/>
            <person name="Oh S."/>
            <person name="Lee J.H."/>
            <person name="Choi E."/>
            <person name="Choi E."/>
            <person name="Lee S.E."/>
            <person name="Jeon J."/>
            <person name="Kim H."/>
            <person name="Choi G."/>
            <person name="Song H."/>
            <person name="Lee J."/>
            <person name="Lee S.C."/>
            <person name="Kwon J.K."/>
            <person name="Lee H.Y."/>
            <person name="Koo N."/>
            <person name="Hong Y."/>
            <person name="Kim R.W."/>
            <person name="Kang W.H."/>
            <person name="Huh J.H."/>
            <person name="Kang B.C."/>
            <person name="Yang T.J."/>
            <person name="Lee Y.H."/>
            <person name="Bennetzen J.L."/>
            <person name="Choi D."/>
        </authorList>
    </citation>
    <scope>NUCLEOTIDE SEQUENCE [LARGE SCALE GENOMIC DNA]</scope>
    <source>
        <strain evidence="3">cv. PBC81</strain>
    </source>
</reference>
<dbReference type="AlphaFoldDB" id="A0A2G2X712"/>
<comment type="caution">
    <text evidence="2">The sequence shown here is derived from an EMBL/GenBank/DDBJ whole genome shotgun (WGS) entry which is preliminary data.</text>
</comment>
<accession>A0A2G2X712</accession>
<evidence type="ECO:0000313" key="3">
    <source>
        <dbReference type="Proteomes" id="UP000224567"/>
    </source>
</evidence>
<sequence>MESSDSDGDTEQGESENQLISDYASLRMDYQSLDEENCSLKNSLKEFSSKGKSQATTFQQSLEDDIKKSTVNLQELNEKNRLLEENLARTKDELEHNKKWIRRSSEELIFQGWVTVNGSVCKTPQLRYICSSGEKETKSVMSLFDDFIKSWDKRYPGELKSQLFTVGRLDVATTGASSYALAASSVVSKDQNLQGKLLVVQIVNPARSSGKDVQEAERETYSTAKRINQIYGRSNYEPVILIDRSVPCYEKTAYYVVAECRAIFLDYDDTVEFFKQ</sequence>
<keyword evidence="3" id="KW-1185">Reference proteome</keyword>
<dbReference type="Gene3D" id="3.40.50.2000">
    <property type="entry name" value="Glycogen Phosphorylase B"/>
    <property type="match status" value="1"/>
</dbReference>
<dbReference type="InterPro" id="IPR001830">
    <property type="entry name" value="Glyco_trans_20"/>
</dbReference>
<proteinExistence type="predicted"/>
<dbReference type="CDD" id="cd00165">
    <property type="entry name" value="S4"/>
    <property type="match status" value="1"/>
</dbReference>
<keyword evidence="1" id="KW-0175">Coiled coil</keyword>
<feature type="coiled-coil region" evidence="1">
    <location>
        <begin position="59"/>
        <end position="93"/>
    </location>
</feature>
<dbReference type="SUPFAM" id="SSF53756">
    <property type="entry name" value="UDP-Glycosyltransferase/glycogen phosphorylase"/>
    <property type="match status" value="1"/>
</dbReference>
<dbReference type="OrthoDB" id="1938815at2759"/>
<dbReference type="PANTHER" id="PTHR47683">
    <property type="entry name" value="PSEUDOURIDINE SYNTHASE FAMILY PROTEIN-RELATED"/>
    <property type="match status" value="1"/>
</dbReference>
<dbReference type="STRING" id="33114.A0A2G2X712"/>
<dbReference type="GO" id="GO:0000489">
    <property type="term" value="P:maturation of SSU-rRNA from tetracistronic rRNA transcript (SSU-rRNA, LSU-rRNA, 4.5S-rRNA, 5S-rRNA)"/>
    <property type="evidence" value="ECO:0007669"/>
    <property type="project" value="TreeGrafter"/>
</dbReference>
<protein>
    <submittedName>
        <fullName evidence="2">Uncharacterized protein</fullName>
    </submittedName>
</protein>
<dbReference type="GO" id="GO:0005992">
    <property type="term" value="P:trehalose biosynthetic process"/>
    <property type="evidence" value="ECO:0007669"/>
    <property type="project" value="InterPro"/>
</dbReference>
<dbReference type="PANTHER" id="PTHR47683:SF2">
    <property type="entry name" value="RNA-BINDING S4 DOMAIN-CONTAINING PROTEIN"/>
    <property type="match status" value="1"/>
</dbReference>
<organism evidence="2 3">
    <name type="scientific">Capsicum baccatum</name>
    <name type="common">Peruvian pepper</name>
    <dbReference type="NCBI Taxonomy" id="33114"/>
    <lineage>
        <taxon>Eukaryota</taxon>
        <taxon>Viridiplantae</taxon>
        <taxon>Streptophyta</taxon>
        <taxon>Embryophyta</taxon>
        <taxon>Tracheophyta</taxon>
        <taxon>Spermatophyta</taxon>
        <taxon>Magnoliopsida</taxon>
        <taxon>eudicotyledons</taxon>
        <taxon>Gunneridae</taxon>
        <taxon>Pentapetalae</taxon>
        <taxon>asterids</taxon>
        <taxon>lamiids</taxon>
        <taxon>Solanales</taxon>
        <taxon>Solanaceae</taxon>
        <taxon>Solanoideae</taxon>
        <taxon>Capsiceae</taxon>
        <taxon>Capsicum</taxon>
    </lineage>
</organism>
<dbReference type="GO" id="GO:0000488">
    <property type="term" value="P:maturation of LSU-rRNA from tetracistronic rRNA transcript (SSU-rRNA, LSU-rRNA, 4.5S-rRNA, 5S-rRNA)"/>
    <property type="evidence" value="ECO:0007669"/>
    <property type="project" value="TreeGrafter"/>
</dbReference>
<dbReference type="Proteomes" id="UP000224567">
    <property type="component" value="Unassembled WGS sequence"/>
</dbReference>
<dbReference type="InterPro" id="IPR050343">
    <property type="entry name" value="RsuA_PseudoU_synthase"/>
</dbReference>
<dbReference type="GO" id="GO:0032544">
    <property type="term" value="P:plastid translation"/>
    <property type="evidence" value="ECO:0007669"/>
    <property type="project" value="TreeGrafter"/>
</dbReference>
<gene>
    <name evidence="2" type="ORF">CQW23_07681</name>
</gene>
<dbReference type="Pfam" id="PF00982">
    <property type="entry name" value="Glyco_transf_20"/>
    <property type="match status" value="1"/>
</dbReference>